<dbReference type="EMBL" id="AMZH03041540">
    <property type="protein sequence ID" value="RRT31309.1"/>
    <property type="molecule type" value="Genomic_DNA"/>
</dbReference>
<organism evidence="2 3">
    <name type="scientific">Ensete ventricosum</name>
    <name type="common">Abyssinian banana</name>
    <name type="synonym">Musa ensete</name>
    <dbReference type="NCBI Taxonomy" id="4639"/>
    <lineage>
        <taxon>Eukaryota</taxon>
        <taxon>Viridiplantae</taxon>
        <taxon>Streptophyta</taxon>
        <taxon>Embryophyta</taxon>
        <taxon>Tracheophyta</taxon>
        <taxon>Spermatophyta</taxon>
        <taxon>Magnoliopsida</taxon>
        <taxon>Liliopsida</taxon>
        <taxon>Zingiberales</taxon>
        <taxon>Musaceae</taxon>
        <taxon>Ensete</taxon>
    </lineage>
</organism>
<proteinExistence type="predicted"/>
<comment type="caution">
    <text evidence="2">The sequence shown here is derived from an EMBL/GenBank/DDBJ whole genome shotgun (WGS) entry which is preliminary data.</text>
</comment>
<sequence length="174" mass="20566">MKSHPEWRDKRRYYRFYREYRHDTKECRDLQYQIEDLIRRGHLPDKVHEQSSHPDDRPPRDSSPRPKGPVEKQIDVIFGGPASGGNSSSARKSYARSEVGKRPLHDEDLDLRENLDLLEEKRVDAHLRALAYRRVVTKLYNRRVRPRHIKMGDLVFRKTEVSDPAQSRGKLALN</sequence>
<name>A0A426WVR4_ENSVE</name>
<reference evidence="2 3" key="1">
    <citation type="journal article" date="2014" name="Agronomy (Basel)">
        <title>A Draft Genome Sequence for Ensete ventricosum, the Drought-Tolerant Tree Against Hunger.</title>
        <authorList>
            <person name="Harrison J."/>
            <person name="Moore K.A."/>
            <person name="Paszkiewicz K."/>
            <person name="Jones T."/>
            <person name="Grant M."/>
            <person name="Ambacheew D."/>
            <person name="Muzemil S."/>
            <person name="Studholme D.J."/>
        </authorList>
    </citation>
    <scope>NUCLEOTIDE SEQUENCE [LARGE SCALE GENOMIC DNA]</scope>
</reference>
<protein>
    <submittedName>
        <fullName evidence="2">Uncharacterized protein</fullName>
    </submittedName>
</protein>
<gene>
    <name evidence="2" type="ORF">B296_00057315</name>
</gene>
<accession>A0A426WVR4</accession>
<dbReference type="Proteomes" id="UP000287651">
    <property type="component" value="Unassembled WGS sequence"/>
</dbReference>
<dbReference type="AlphaFoldDB" id="A0A426WVR4"/>
<feature type="region of interest" description="Disordered" evidence="1">
    <location>
        <begin position="41"/>
        <end position="101"/>
    </location>
</feature>
<evidence type="ECO:0000256" key="1">
    <source>
        <dbReference type="SAM" id="MobiDB-lite"/>
    </source>
</evidence>
<evidence type="ECO:0000313" key="3">
    <source>
        <dbReference type="Proteomes" id="UP000287651"/>
    </source>
</evidence>
<evidence type="ECO:0000313" key="2">
    <source>
        <dbReference type="EMBL" id="RRT31309.1"/>
    </source>
</evidence>
<feature type="compositionally biased region" description="Basic and acidic residues" evidence="1">
    <location>
        <begin position="41"/>
        <end position="74"/>
    </location>
</feature>